<name>A0AAD8MZ33_9APIA</name>
<dbReference type="AlphaFoldDB" id="A0AAD8MZ33"/>
<keyword evidence="2" id="KW-0430">Lectin</keyword>
<accession>A0AAD8MZ33</accession>
<dbReference type="GO" id="GO:0030246">
    <property type="term" value="F:carbohydrate binding"/>
    <property type="evidence" value="ECO:0007669"/>
    <property type="project" value="UniProtKB-KW"/>
</dbReference>
<dbReference type="EMBL" id="JAUIZM010000004">
    <property type="protein sequence ID" value="KAK1390379.1"/>
    <property type="molecule type" value="Genomic_DNA"/>
</dbReference>
<dbReference type="Gene3D" id="2.100.10.30">
    <property type="entry name" value="Jacalin-like lectin domain"/>
    <property type="match status" value="1"/>
</dbReference>
<reference evidence="4" key="2">
    <citation type="submission" date="2023-05" db="EMBL/GenBank/DDBJ databases">
        <authorList>
            <person name="Schelkunov M.I."/>
        </authorList>
    </citation>
    <scope>NUCLEOTIDE SEQUENCE</scope>
    <source>
        <strain evidence="4">Hsosn_3</strain>
        <tissue evidence="4">Leaf</tissue>
    </source>
</reference>
<organism evidence="4 5">
    <name type="scientific">Heracleum sosnowskyi</name>
    <dbReference type="NCBI Taxonomy" id="360622"/>
    <lineage>
        <taxon>Eukaryota</taxon>
        <taxon>Viridiplantae</taxon>
        <taxon>Streptophyta</taxon>
        <taxon>Embryophyta</taxon>
        <taxon>Tracheophyta</taxon>
        <taxon>Spermatophyta</taxon>
        <taxon>Magnoliopsida</taxon>
        <taxon>eudicotyledons</taxon>
        <taxon>Gunneridae</taxon>
        <taxon>Pentapetalae</taxon>
        <taxon>asterids</taxon>
        <taxon>campanulids</taxon>
        <taxon>Apiales</taxon>
        <taxon>Apiaceae</taxon>
        <taxon>Apioideae</taxon>
        <taxon>apioid superclade</taxon>
        <taxon>Tordylieae</taxon>
        <taxon>Tordyliinae</taxon>
        <taxon>Heracleum</taxon>
    </lineage>
</organism>
<evidence type="ECO:0000259" key="3">
    <source>
        <dbReference type="PROSITE" id="PS51752"/>
    </source>
</evidence>
<evidence type="ECO:0000313" key="4">
    <source>
        <dbReference type="EMBL" id="KAK1390379.1"/>
    </source>
</evidence>
<dbReference type="PANTHER" id="PTHR47293">
    <property type="entry name" value="JACALIN-RELATED LECTIN 3"/>
    <property type="match status" value="1"/>
</dbReference>
<reference evidence="4" key="1">
    <citation type="submission" date="2023-02" db="EMBL/GenBank/DDBJ databases">
        <title>Genome of toxic invasive species Heracleum sosnowskyi carries increased number of genes despite the absence of recent whole-genome duplications.</title>
        <authorList>
            <person name="Schelkunov M."/>
            <person name="Shtratnikova V."/>
            <person name="Makarenko M."/>
            <person name="Klepikova A."/>
            <person name="Omelchenko D."/>
            <person name="Novikova G."/>
            <person name="Obukhova E."/>
            <person name="Bogdanov V."/>
            <person name="Penin A."/>
            <person name="Logacheva M."/>
        </authorList>
    </citation>
    <scope>NUCLEOTIDE SEQUENCE</scope>
    <source>
        <strain evidence="4">Hsosn_3</strain>
        <tissue evidence="4">Leaf</tissue>
    </source>
</reference>
<feature type="domain" description="Jacalin-type lectin" evidence="3">
    <location>
        <begin position="1"/>
        <end position="159"/>
    </location>
</feature>
<dbReference type="InterPro" id="IPR001229">
    <property type="entry name" value="Jacalin-like_lectin_dom"/>
</dbReference>
<dbReference type="PROSITE" id="PS51752">
    <property type="entry name" value="JACALIN_LECTIN"/>
    <property type="match status" value="1"/>
</dbReference>
<evidence type="ECO:0000313" key="5">
    <source>
        <dbReference type="Proteomes" id="UP001237642"/>
    </source>
</evidence>
<sequence length="170" mass="19159">MMKLGATFRTVGTPWDHQGKSEISQIFISSSRYMLDFIQFAYVEDGNVVLSDKIGGGAGSSNLQTITFDYPSEYITRVNGAYVNDETSKKLCSITFYTNKRKYGPYGPGLCTDHFDLIDFQEMDSYLDEFNYEVGGNFWGFFGTCKSKGIESIGLYMKPRQLANRSGPTR</sequence>
<dbReference type="InterPro" id="IPR036404">
    <property type="entry name" value="Jacalin-like_lectin_dom_sf"/>
</dbReference>
<comment type="similarity">
    <text evidence="1">Belongs to the jacalin lectin family.</text>
</comment>
<dbReference type="SMART" id="SM00915">
    <property type="entry name" value="Jacalin"/>
    <property type="match status" value="1"/>
</dbReference>
<keyword evidence="5" id="KW-1185">Reference proteome</keyword>
<evidence type="ECO:0000256" key="1">
    <source>
        <dbReference type="ARBA" id="ARBA00006568"/>
    </source>
</evidence>
<dbReference type="PANTHER" id="PTHR47293:SF70">
    <property type="entry name" value="JACALIN-RELATED LECTIN 24-RELATED"/>
    <property type="match status" value="1"/>
</dbReference>
<dbReference type="Pfam" id="PF01419">
    <property type="entry name" value="Jacalin"/>
    <property type="match status" value="1"/>
</dbReference>
<comment type="caution">
    <text evidence="4">The sequence shown here is derived from an EMBL/GenBank/DDBJ whole genome shotgun (WGS) entry which is preliminary data.</text>
</comment>
<evidence type="ECO:0000256" key="2">
    <source>
        <dbReference type="ARBA" id="ARBA00022734"/>
    </source>
</evidence>
<dbReference type="SUPFAM" id="SSF51101">
    <property type="entry name" value="Mannose-binding lectins"/>
    <property type="match status" value="1"/>
</dbReference>
<protein>
    <submittedName>
        <fullName evidence="4">Jacalin-type lectin domain-containing protein</fullName>
    </submittedName>
</protein>
<proteinExistence type="inferred from homology"/>
<dbReference type="Proteomes" id="UP001237642">
    <property type="component" value="Unassembled WGS sequence"/>
</dbReference>
<gene>
    <name evidence="4" type="ORF">POM88_018557</name>
</gene>